<protein>
    <submittedName>
        <fullName evidence="2">Uncharacterized protein</fullName>
    </submittedName>
</protein>
<dbReference type="AlphaFoldDB" id="A0A9D4JMR7"/>
<comment type="caution">
    <text evidence="2">The sequence shown here is derived from an EMBL/GenBank/DDBJ whole genome shotgun (WGS) entry which is preliminary data.</text>
</comment>
<name>A0A9D4JMR7_DREPO</name>
<organism evidence="2 3">
    <name type="scientific">Dreissena polymorpha</name>
    <name type="common">Zebra mussel</name>
    <name type="synonym">Mytilus polymorpha</name>
    <dbReference type="NCBI Taxonomy" id="45954"/>
    <lineage>
        <taxon>Eukaryota</taxon>
        <taxon>Metazoa</taxon>
        <taxon>Spiralia</taxon>
        <taxon>Lophotrochozoa</taxon>
        <taxon>Mollusca</taxon>
        <taxon>Bivalvia</taxon>
        <taxon>Autobranchia</taxon>
        <taxon>Heteroconchia</taxon>
        <taxon>Euheterodonta</taxon>
        <taxon>Imparidentia</taxon>
        <taxon>Neoheterodontei</taxon>
        <taxon>Myida</taxon>
        <taxon>Dreissenoidea</taxon>
        <taxon>Dreissenidae</taxon>
        <taxon>Dreissena</taxon>
    </lineage>
</organism>
<sequence>MRCRLLLSLTVFLFSDFVAGVKNATTQNVVRFVNIEGDQNISINIQLADQKSIAYIRMYINDTTENQAAIIVHSSFQQYVFFNIYKYVTK</sequence>
<reference evidence="2" key="2">
    <citation type="submission" date="2020-11" db="EMBL/GenBank/DDBJ databases">
        <authorList>
            <person name="McCartney M.A."/>
            <person name="Auch B."/>
            <person name="Kono T."/>
            <person name="Mallez S."/>
            <person name="Becker A."/>
            <person name="Gohl D.M."/>
            <person name="Silverstein K.A.T."/>
            <person name="Koren S."/>
            <person name="Bechman K.B."/>
            <person name="Herman A."/>
            <person name="Abrahante J.E."/>
            <person name="Garbe J."/>
        </authorList>
    </citation>
    <scope>NUCLEOTIDE SEQUENCE</scope>
    <source>
        <strain evidence="2">Duluth1</strain>
        <tissue evidence="2">Whole animal</tissue>
    </source>
</reference>
<evidence type="ECO:0000256" key="1">
    <source>
        <dbReference type="SAM" id="SignalP"/>
    </source>
</evidence>
<dbReference type="EMBL" id="JAIWYP010000006">
    <property type="protein sequence ID" value="KAH3814518.1"/>
    <property type="molecule type" value="Genomic_DNA"/>
</dbReference>
<reference evidence="2" key="1">
    <citation type="journal article" date="2019" name="bioRxiv">
        <title>The Genome of the Zebra Mussel, Dreissena polymorpha: A Resource for Invasive Species Research.</title>
        <authorList>
            <person name="McCartney M.A."/>
            <person name="Auch B."/>
            <person name="Kono T."/>
            <person name="Mallez S."/>
            <person name="Zhang Y."/>
            <person name="Obille A."/>
            <person name="Becker A."/>
            <person name="Abrahante J.E."/>
            <person name="Garbe J."/>
            <person name="Badalamenti J.P."/>
            <person name="Herman A."/>
            <person name="Mangelson H."/>
            <person name="Liachko I."/>
            <person name="Sullivan S."/>
            <person name="Sone E.D."/>
            <person name="Koren S."/>
            <person name="Silverstein K.A.T."/>
            <person name="Beckman K.B."/>
            <person name="Gohl D.M."/>
        </authorList>
    </citation>
    <scope>NUCLEOTIDE SEQUENCE</scope>
    <source>
        <strain evidence="2">Duluth1</strain>
        <tissue evidence="2">Whole animal</tissue>
    </source>
</reference>
<feature type="signal peptide" evidence="1">
    <location>
        <begin position="1"/>
        <end position="20"/>
    </location>
</feature>
<proteinExistence type="predicted"/>
<evidence type="ECO:0000313" key="2">
    <source>
        <dbReference type="EMBL" id="KAH3814518.1"/>
    </source>
</evidence>
<keyword evidence="3" id="KW-1185">Reference proteome</keyword>
<evidence type="ECO:0000313" key="3">
    <source>
        <dbReference type="Proteomes" id="UP000828390"/>
    </source>
</evidence>
<accession>A0A9D4JMR7</accession>
<gene>
    <name evidence="2" type="ORF">DPMN_143020</name>
</gene>
<keyword evidence="1" id="KW-0732">Signal</keyword>
<feature type="chain" id="PRO_5038650727" evidence="1">
    <location>
        <begin position="21"/>
        <end position="90"/>
    </location>
</feature>
<dbReference type="Proteomes" id="UP000828390">
    <property type="component" value="Unassembled WGS sequence"/>
</dbReference>